<organism evidence="15 16">
    <name type="scientific">Candidatus Staskawiczbacteria bacterium RIFOXYC1_FULL_38_18</name>
    <dbReference type="NCBI Taxonomy" id="1802229"/>
    <lineage>
        <taxon>Bacteria</taxon>
        <taxon>Candidatus Staskawicziibacteriota</taxon>
    </lineage>
</organism>
<dbReference type="Pfam" id="PF01794">
    <property type="entry name" value="Ferric_reduct"/>
    <property type="match status" value="1"/>
</dbReference>
<dbReference type="Gene3D" id="3.40.50.80">
    <property type="entry name" value="Nucleotide-binding domain of ferredoxin-NADP reductase (FNR) module"/>
    <property type="match status" value="1"/>
</dbReference>
<proteinExistence type="predicted"/>
<accession>A0A1G2JCV1</accession>
<dbReference type="AlphaFoldDB" id="A0A1G2JCV1"/>
<gene>
    <name evidence="15" type="ORF">A2401_03805</name>
</gene>
<keyword evidence="3" id="KW-0285">Flavoprotein</keyword>
<evidence type="ECO:0000256" key="11">
    <source>
        <dbReference type="ARBA" id="ARBA00023014"/>
    </source>
</evidence>
<dbReference type="GO" id="GO:0016491">
    <property type="term" value="F:oxidoreductase activity"/>
    <property type="evidence" value="ECO:0007669"/>
    <property type="project" value="UniProtKB-KW"/>
</dbReference>
<keyword evidence="9" id="KW-0560">Oxidoreductase</keyword>
<feature type="transmembrane region" description="Helical" evidence="13">
    <location>
        <begin position="159"/>
        <end position="178"/>
    </location>
</feature>
<dbReference type="GO" id="GO:0016020">
    <property type="term" value="C:membrane"/>
    <property type="evidence" value="ECO:0007669"/>
    <property type="project" value="UniProtKB-SubCell"/>
</dbReference>
<evidence type="ECO:0000256" key="6">
    <source>
        <dbReference type="ARBA" id="ARBA00022723"/>
    </source>
</evidence>
<sequence length="435" mass="49235">MQNKILARSGWYIIIILSLAPSAFWFLELPISARFSGASEATQSLGQIAGLTGMAMFSLMIILSARLKIFEKVFAGINEAYVAHHFFGGLTFCLLLFHPLLLAYQYLQISSRAAALFLLPSAYWPQNFGIIALLITTVTLVITFYIKLKYQIWKFTHKFMGLAFIFAFFHVFLIGSNVGSNQLLRTYLFILGMVAIAAFLYRAMFGNYFIRRIPYVVEGVDALPDKIFEVKLVPLGQEMKFVPGQFVFVKFYSNALTREAHPFSMSSANGNQLKFGIKESGDYTSNIGKLKVGDKAEIEGPFGAFSFRNHSNRKQAWIAGGVGVTPFMSMLRSLNGEDSGFMIDFYYCVKDEAGFAFRAEIEEIVKKNKNLRVIFWTTDTMGFINSKVIKNKTPDINNRDVLICGSDIMMSELKKQFLKQGINKNQIHTEEFKLY</sequence>
<dbReference type="InterPro" id="IPR013130">
    <property type="entry name" value="Fe3_Rdtase_TM_dom"/>
</dbReference>
<feature type="transmembrane region" description="Helical" evidence="13">
    <location>
        <begin position="45"/>
        <end position="65"/>
    </location>
</feature>
<evidence type="ECO:0000256" key="3">
    <source>
        <dbReference type="ARBA" id="ARBA00022630"/>
    </source>
</evidence>
<feature type="transmembrane region" description="Helical" evidence="13">
    <location>
        <begin position="127"/>
        <end position="147"/>
    </location>
</feature>
<evidence type="ECO:0000256" key="8">
    <source>
        <dbReference type="ARBA" id="ARBA00022989"/>
    </source>
</evidence>
<feature type="transmembrane region" description="Helical" evidence="13">
    <location>
        <begin position="184"/>
        <end position="203"/>
    </location>
</feature>
<reference evidence="15 16" key="1">
    <citation type="journal article" date="2016" name="Nat. Commun.">
        <title>Thousands of microbial genomes shed light on interconnected biogeochemical processes in an aquifer system.</title>
        <authorList>
            <person name="Anantharaman K."/>
            <person name="Brown C.T."/>
            <person name="Hug L.A."/>
            <person name="Sharon I."/>
            <person name="Castelle C.J."/>
            <person name="Probst A.J."/>
            <person name="Thomas B.C."/>
            <person name="Singh A."/>
            <person name="Wilkins M.J."/>
            <person name="Karaoz U."/>
            <person name="Brodie E.L."/>
            <person name="Williams K.H."/>
            <person name="Hubbard S.S."/>
            <person name="Banfield J.F."/>
        </authorList>
    </citation>
    <scope>NUCLEOTIDE SEQUENCE [LARGE SCALE GENOMIC DNA]</scope>
</reference>
<keyword evidence="4 13" id="KW-0812">Transmembrane</keyword>
<evidence type="ECO:0000256" key="9">
    <source>
        <dbReference type="ARBA" id="ARBA00023002"/>
    </source>
</evidence>
<evidence type="ECO:0000313" key="15">
    <source>
        <dbReference type="EMBL" id="OGZ84773.1"/>
    </source>
</evidence>
<dbReference type="InterPro" id="IPR039261">
    <property type="entry name" value="FNR_nucleotide-bd"/>
</dbReference>
<evidence type="ECO:0000256" key="2">
    <source>
        <dbReference type="ARBA" id="ARBA00004141"/>
    </source>
</evidence>
<dbReference type="GO" id="GO:0051537">
    <property type="term" value="F:2 iron, 2 sulfur cluster binding"/>
    <property type="evidence" value="ECO:0007669"/>
    <property type="project" value="UniProtKB-KW"/>
</dbReference>
<dbReference type="PRINTS" id="PR00410">
    <property type="entry name" value="PHEHYDRXLASE"/>
</dbReference>
<dbReference type="Pfam" id="PF08022">
    <property type="entry name" value="FAD_binding_8"/>
    <property type="match status" value="1"/>
</dbReference>
<name>A0A1G2JCV1_9BACT</name>
<feature type="transmembrane region" description="Helical" evidence="13">
    <location>
        <begin position="12"/>
        <end position="33"/>
    </location>
</feature>
<keyword evidence="6" id="KW-0479">Metal-binding</keyword>
<dbReference type="SUPFAM" id="SSF63380">
    <property type="entry name" value="Riboflavin synthase domain-like"/>
    <property type="match status" value="1"/>
</dbReference>
<comment type="caution">
    <text evidence="15">The sequence shown here is derived from an EMBL/GenBank/DDBJ whole genome shotgun (WGS) entry which is preliminary data.</text>
</comment>
<dbReference type="GO" id="GO:0046872">
    <property type="term" value="F:metal ion binding"/>
    <property type="evidence" value="ECO:0007669"/>
    <property type="project" value="UniProtKB-KW"/>
</dbReference>
<dbReference type="PANTHER" id="PTHR47354">
    <property type="entry name" value="NADH OXIDOREDUCTASE HCR"/>
    <property type="match status" value="1"/>
</dbReference>
<dbReference type="Pfam" id="PF00175">
    <property type="entry name" value="NAD_binding_1"/>
    <property type="match status" value="1"/>
</dbReference>
<evidence type="ECO:0000256" key="13">
    <source>
        <dbReference type="SAM" id="Phobius"/>
    </source>
</evidence>
<keyword evidence="7" id="KW-0274">FAD</keyword>
<keyword evidence="10" id="KW-0408">Iron</keyword>
<dbReference type="InterPro" id="IPR050415">
    <property type="entry name" value="MRET"/>
</dbReference>
<evidence type="ECO:0000256" key="12">
    <source>
        <dbReference type="ARBA" id="ARBA00023136"/>
    </source>
</evidence>
<dbReference type="SUPFAM" id="SSF52343">
    <property type="entry name" value="Ferredoxin reductase-like, C-terminal NADP-linked domain"/>
    <property type="match status" value="1"/>
</dbReference>
<dbReference type="InterPro" id="IPR017938">
    <property type="entry name" value="Riboflavin_synthase-like_b-brl"/>
</dbReference>
<evidence type="ECO:0000256" key="5">
    <source>
        <dbReference type="ARBA" id="ARBA00022714"/>
    </source>
</evidence>
<dbReference type="STRING" id="1802229.A2401_03805"/>
<keyword evidence="11" id="KW-0411">Iron-sulfur</keyword>
<keyword evidence="12 13" id="KW-0472">Membrane</keyword>
<dbReference type="InterPro" id="IPR001433">
    <property type="entry name" value="OxRdtase_FAD/NAD-bd"/>
</dbReference>
<keyword evidence="8 13" id="KW-1133">Transmembrane helix</keyword>
<evidence type="ECO:0000313" key="16">
    <source>
        <dbReference type="Proteomes" id="UP000177751"/>
    </source>
</evidence>
<dbReference type="GO" id="GO:0050660">
    <property type="term" value="F:flavin adenine dinucleotide binding"/>
    <property type="evidence" value="ECO:0007669"/>
    <property type="project" value="TreeGrafter"/>
</dbReference>
<comment type="cofactor">
    <cofactor evidence="1">
        <name>FAD</name>
        <dbReference type="ChEBI" id="CHEBI:57692"/>
    </cofactor>
</comment>
<protein>
    <recommendedName>
        <fullName evidence="14">FAD-binding FR-type domain-containing protein</fullName>
    </recommendedName>
</protein>
<evidence type="ECO:0000256" key="4">
    <source>
        <dbReference type="ARBA" id="ARBA00022692"/>
    </source>
</evidence>
<evidence type="ECO:0000259" key="14">
    <source>
        <dbReference type="PROSITE" id="PS51384"/>
    </source>
</evidence>
<keyword evidence="5" id="KW-0001">2Fe-2S</keyword>
<evidence type="ECO:0000256" key="1">
    <source>
        <dbReference type="ARBA" id="ARBA00001974"/>
    </source>
</evidence>
<dbReference type="PANTHER" id="PTHR47354:SF8">
    <property type="entry name" value="1,2-PHENYLACETYL-COA EPOXIDASE, SUBUNIT E"/>
    <property type="match status" value="1"/>
</dbReference>
<evidence type="ECO:0000256" key="10">
    <source>
        <dbReference type="ARBA" id="ARBA00023004"/>
    </source>
</evidence>
<feature type="domain" description="FAD-binding FR-type" evidence="14">
    <location>
        <begin position="210"/>
        <end position="308"/>
    </location>
</feature>
<evidence type="ECO:0000256" key="7">
    <source>
        <dbReference type="ARBA" id="ARBA00022827"/>
    </source>
</evidence>
<dbReference type="Gene3D" id="2.40.30.10">
    <property type="entry name" value="Translation factors"/>
    <property type="match status" value="1"/>
</dbReference>
<comment type="subcellular location">
    <subcellularLocation>
        <location evidence="2">Membrane</location>
        <topology evidence="2">Multi-pass membrane protein</topology>
    </subcellularLocation>
</comment>
<dbReference type="InterPro" id="IPR013112">
    <property type="entry name" value="FAD-bd_8"/>
</dbReference>
<dbReference type="Proteomes" id="UP000177751">
    <property type="component" value="Unassembled WGS sequence"/>
</dbReference>
<dbReference type="InterPro" id="IPR017927">
    <property type="entry name" value="FAD-bd_FR_type"/>
</dbReference>
<dbReference type="EMBL" id="MHPP01000013">
    <property type="protein sequence ID" value="OGZ84773.1"/>
    <property type="molecule type" value="Genomic_DNA"/>
</dbReference>
<dbReference type="CDD" id="cd06198">
    <property type="entry name" value="FNR_like_3"/>
    <property type="match status" value="1"/>
</dbReference>
<feature type="transmembrane region" description="Helical" evidence="13">
    <location>
        <begin position="86"/>
        <end position="107"/>
    </location>
</feature>
<dbReference type="PROSITE" id="PS51384">
    <property type="entry name" value="FAD_FR"/>
    <property type="match status" value="1"/>
</dbReference>